<accession>A0A8J3T2I6</accession>
<name>A0A8J3T2I6_9ACTN</name>
<dbReference type="Proteomes" id="UP000634476">
    <property type="component" value="Unassembled WGS sequence"/>
</dbReference>
<evidence type="ECO:0000313" key="1">
    <source>
        <dbReference type="EMBL" id="GII03093.1"/>
    </source>
</evidence>
<dbReference type="AlphaFoldDB" id="A0A8J3T2I6"/>
<dbReference type="RefSeq" id="WP_203877389.1">
    <property type="nucleotide sequence ID" value="NZ_BOOK01000036.1"/>
</dbReference>
<keyword evidence="2" id="KW-1185">Reference proteome</keyword>
<organism evidence="1 2">
    <name type="scientific">Planobispora takensis</name>
    <dbReference type="NCBI Taxonomy" id="1367882"/>
    <lineage>
        <taxon>Bacteria</taxon>
        <taxon>Bacillati</taxon>
        <taxon>Actinomycetota</taxon>
        <taxon>Actinomycetes</taxon>
        <taxon>Streptosporangiales</taxon>
        <taxon>Streptosporangiaceae</taxon>
        <taxon>Planobispora</taxon>
    </lineage>
</organism>
<sequence length="118" mass="12751">MMTRQRITALREHAQAAQLINDADELAVVVTELLSAVEAAQLREHLLRGDYMALLAAARASIAAEQCCEAAPLVFLRAELDRHGQLPAAGERAMRVLADATTTQALIAHRADRLPIGT</sequence>
<reference evidence="1" key="1">
    <citation type="submission" date="2021-01" db="EMBL/GenBank/DDBJ databases">
        <title>Whole genome shotgun sequence of Planobispora takensis NBRC 109077.</title>
        <authorList>
            <person name="Komaki H."/>
            <person name="Tamura T."/>
        </authorList>
    </citation>
    <scope>NUCLEOTIDE SEQUENCE</scope>
    <source>
        <strain evidence="1">NBRC 109077</strain>
    </source>
</reference>
<protein>
    <submittedName>
        <fullName evidence="1">Uncharacterized protein</fullName>
    </submittedName>
</protein>
<proteinExistence type="predicted"/>
<gene>
    <name evidence="1" type="ORF">Pta02_51010</name>
</gene>
<dbReference type="EMBL" id="BOOK01000036">
    <property type="protein sequence ID" value="GII03093.1"/>
    <property type="molecule type" value="Genomic_DNA"/>
</dbReference>
<comment type="caution">
    <text evidence="1">The sequence shown here is derived from an EMBL/GenBank/DDBJ whole genome shotgun (WGS) entry which is preliminary data.</text>
</comment>
<evidence type="ECO:0000313" key="2">
    <source>
        <dbReference type="Proteomes" id="UP000634476"/>
    </source>
</evidence>